<dbReference type="Ensembl" id="ENSOMYT00000031537.2">
    <property type="protein sequence ID" value="ENSOMYP00000028890.1"/>
    <property type="gene ID" value="ENSOMYG00000013551.2"/>
</dbReference>
<dbReference type="PANTHER" id="PTHR15004">
    <property type="entry name" value="GLUTAMYL-TRNA(GLN) AMIDOTRANSFERASE SUBUNIT C, MITOCHONDRIAL"/>
    <property type="match status" value="1"/>
</dbReference>
<dbReference type="Pfam" id="PF02686">
    <property type="entry name" value="GatC"/>
    <property type="match status" value="1"/>
</dbReference>
<dbReference type="AlphaFoldDB" id="A0A060W6R4"/>
<dbReference type="PANTHER" id="PTHR15004:SF0">
    <property type="entry name" value="GLUTAMYL-TRNA(GLN) AMIDOTRANSFERASE SUBUNIT C, MITOCHONDRIAL"/>
    <property type="match status" value="1"/>
</dbReference>
<dbReference type="NCBIfam" id="TIGR00135">
    <property type="entry name" value="gatC"/>
    <property type="match status" value="1"/>
</dbReference>
<dbReference type="STRING" id="8022.A0A060W6R4"/>
<keyword evidence="5" id="KW-1185">Reference proteome</keyword>
<keyword evidence="1" id="KW-0496">Mitochondrion</keyword>
<evidence type="ECO:0000256" key="1">
    <source>
        <dbReference type="HAMAP-Rule" id="MF_03149"/>
    </source>
</evidence>
<comment type="function">
    <text evidence="1">Allows the formation of correctly charged Gln-tRNA(Gln) through the transamidation of misacylated Glu-tRNA(Gln) in the mitochondria. The reaction takes place in the presence of glutamine and ATP through an activated gamma-phospho-Glu-tRNA(Gln).</text>
</comment>
<dbReference type="RefSeq" id="XP_021461829.1">
    <property type="nucleotide sequence ID" value="XM_021606154.2"/>
</dbReference>
<dbReference type="SUPFAM" id="SSF141000">
    <property type="entry name" value="Glu-tRNAGln amidotransferase C subunit"/>
    <property type="match status" value="1"/>
</dbReference>
<dbReference type="Proteomes" id="UP000694395">
    <property type="component" value="Chromosome 6"/>
</dbReference>
<dbReference type="GO" id="GO:0005739">
    <property type="term" value="C:mitochondrion"/>
    <property type="evidence" value="ECO:0007669"/>
    <property type="project" value="UniProtKB-SubCell"/>
</dbReference>
<dbReference type="GeneID" id="110525745"/>
<dbReference type="GO" id="GO:0006450">
    <property type="term" value="P:regulation of translational fidelity"/>
    <property type="evidence" value="ECO:0007669"/>
    <property type="project" value="InterPro"/>
</dbReference>
<evidence type="ECO:0000313" key="5">
    <source>
        <dbReference type="Proteomes" id="UP000694395"/>
    </source>
</evidence>
<name>A0A060W6R4_ONCMY</name>
<keyword evidence="1" id="KW-0547">Nucleotide-binding</keyword>
<reference evidence="3" key="4">
    <citation type="submission" date="2025-05" db="UniProtKB">
        <authorList>
            <consortium name="Ensembl"/>
        </authorList>
    </citation>
    <scope>IDENTIFICATION</scope>
</reference>
<dbReference type="GeneTree" id="ENSGT00390000018351"/>
<accession>A0A060W6R4</accession>
<comment type="catalytic activity">
    <reaction evidence="1">
        <text>L-glutamyl-tRNA(Gln) + L-glutamine + ATP + H2O = L-glutaminyl-tRNA(Gln) + L-glutamate + ADP + phosphate + H(+)</text>
        <dbReference type="Rhea" id="RHEA:17521"/>
        <dbReference type="Rhea" id="RHEA-COMP:9681"/>
        <dbReference type="Rhea" id="RHEA-COMP:9684"/>
        <dbReference type="ChEBI" id="CHEBI:15377"/>
        <dbReference type="ChEBI" id="CHEBI:15378"/>
        <dbReference type="ChEBI" id="CHEBI:29985"/>
        <dbReference type="ChEBI" id="CHEBI:30616"/>
        <dbReference type="ChEBI" id="CHEBI:43474"/>
        <dbReference type="ChEBI" id="CHEBI:58359"/>
        <dbReference type="ChEBI" id="CHEBI:78520"/>
        <dbReference type="ChEBI" id="CHEBI:78521"/>
        <dbReference type="ChEBI" id="CHEBI:456216"/>
    </reaction>
</comment>
<comment type="subcellular location">
    <subcellularLocation>
        <location evidence="1">Mitochondrion</location>
    </subcellularLocation>
</comment>
<dbReference type="GO" id="GO:0070681">
    <property type="term" value="P:glutaminyl-tRNAGln biosynthesis via transamidation"/>
    <property type="evidence" value="ECO:0007669"/>
    <property type="project" value="UniProtKB-UniRule"/>
</dbReference>
<keyword evidence="1" id="KW-0648">Protein biosynthesis</keyword>
<comment type="similarity">
    <text evidence="1">Belongs to the GatC family.</text>
</comment>
<dbReference type="GO" id="GO:0005524">
    <property type="term" value="F:ATP binding"/>
    <property type="evidence" value="ECO:0007669"/>
    <property type="project" value="UniProtKB-KW"/>
</dbReference>
<dbReference type="GO" id="GO:0032543">
    <property type="term" value="P:mitochondrial translation"/>
    <property type="evidence" value="ECO:0007669"/>
    <property type="project" value="UniProtKB-UniRule"/>
</dbReference>
<reference evidence="3 5" key="3">
    <citation type="submission" date="2020-07" db="EMBL/GenBank/DDBJ databases">
        <title>A long reads based de novo assembly of the rainbow trout Arlee double haploid line genome.</title>
        <authorList>
            <person name="Gao G."/>
            <person name="Palti Y."/>
        </authorList>
    </citation>
    <scope>NUCLEOTIDE SEQUENCE [LARGE SCALE GENOMIC DNA]</scope>
</reference>
<protein>
    <recommendedName>
        <fullName evidence="1">Glutamyl-tRNA(Gln) amidotransferase subunit C, mitochondrial</fullName>
        <shortName evidence="1">Glu-AdT subunit C</shortName>
        <ecNumber evidence="1">6.3.5.-</ecNumber>
    </recommendedName>
</protein>
<reference evidence="2" key="2">
    <citation type="submission" date="2014-03" db="EMBL/GenBank/DDBJ databases">
        <authorList>
            <person name="Genoscope - CEA"/>
        </authorList>
    </citation>
    <scope>NUCLEOTIDE SEQUENCE</scope>
</reference>
<evidence type="ECO:0000313" key="4">
    <source>
        <dbReference type="Proteomes" id="UP000193380"/>
    </source>
</evidence>
<organism evidence="2 4">
    <name type="scientific">Oncorhynchus mykiss</name>
    <name type="common">Rainbow trout</name>
    <name type="synonym">Salmo gairdneri</name>
    <dbReference type="NCBI Taxonomy" id="8022"/>
    <lineage>
        <taxon>Eukaryota</taxon>
        <taxon>Metazoa</taxon>
        <taxon>Chordata</taxon>
        <taxon>Craniata</taxon>
        <taxon>Vertebrata</taxon>
        <taxon>Euteleostomi</taxon>
        <taxon>Actinopterygii</taxon>
        <taxon>Neopterygii</taxon>
        <taxon>Teleostei</taxon>
        <taxon>Protacanthopterygii</taxon>
        <taxon>Salmoniformes</taxon>
        <taxon>Salmonidae</taxon>
        <taxon>Salmoninae</taxon>
        <taxon>Oncorhynchus</taxon>
    </lineage>
</organism>
<dbReference type="PaxDb" id="8022-A0A060W6R4"/>
<dbReference type="RefSeq" id="XP_021461830.1">
    <property type="nucleotide sequence ID" value="XM_021606155.2"/>
</dbReference>
<keyword evidence="1" id="KW-0067">ATP-binding</keyword>
<dbReference type="Proteomes" id="UP000193380">
    <property type="component" value="Unassembled WGS sequence"/>
</dbReference>
<dbReference type="InterPro" id="IPR003837">
    <property type="entry name" value="GatC"/>
</dbReference>
<dbReference type="GO" id="GO:0050567">
    <property type="term" value="F:glutaminyl-tRNA synthase (glutamine-hydrolyzing) activity"/>
    <property type="evidence" value="ECO:0007669"/>
    <property type="project" value="UniProtKB-UniRule"/>
</dbReference>
<dbReference type="OrthoDB" id="5394539at2759"/>
<dbReference type="KEGG" id="omy:110525745"/>
<evidence type="ECO:0000313" key="2">
    <source>
        <dbReference type="EMBL" id="CDQ62772.1"/>
    </source>
</evidence>
<dbReference type="InterPro" id="IPR036113">
    <property type="entry name" value="Asp/Glu-ADT_sf_sub_c"/>
</dbReference>
<dbReference type="HAMAP" id="MF_00122">
    <property type="entry name" value="GatC"/>
    <property type="match status" value="1"/>
</dbReference>
<sequence length="194" mass="22212">MYVVVNYTRRLQTLAFNLGSSCYHQGVTRVSITSQDRKSRQNFSCFRWTHLITLVHQYSTRISNSKVPRVATWEPVLESQLPPPCQVPVDLVDKLERLALVDFRNQEGLACLEKAIRFADQLHVVDTDGVDPMDSVLEERALYLREDAVAEGDCAEELLQLSKNTVEEYFVAPPGNIPLPKREERSAMFKHSEF</sequence>
<dbReference type="EC" id="6.3.5.-" evidence="1"/>
<keyword evidence="1" id="KW-0436">Ligase</keyword>
<evidence type="ECO:0000313" key="3">
    <source>
        <dbReference type="Ensembl" id="ENSOMYP00000028890.1"/>
    </source>
</evidence>
<reference evidence="2" key="1">
    <citation type="journal article" date="2014" name="Nat. Commun.">
        <title>The rainbow trout genome provides novel insights into evolution after whole-genome duplication in vertebrates.</title>
        <authorList>
            <person name="Berthelot C."/>
            <person name="Brunet F."/>
            <person name="Chalopin D."/>
            <person name="Juanchich A."/>
            <person name="Bernard M."/>
            <person name="Noel B."/>
            <person name="Bento P."/>
            <person name="Da Silva C."/>
            <person name="Labadie K."/>
            <person name="Alberti A."/>
            <person name="Aury J.M."/>
            <person name="Louis A."/>
            <person name="Dehais P."/>
            <person name="Bardou P."/>
            <person name="Montfort J."/>
            <person name="Klopp C."/>
            <person name="Cabau C."/>
            <person name="Gaspin C."/>
            <person name="Thorgaard G.H."/>
            <person name="Boussaha M."/>
            <person name="Quillet E."/>
            <person name="Guyomard R."/>
            <person name="Galiana D."/>
            <person name="Bobe J."/>
            <person name="Volff J.N."/>
            <person name="Genet C."/>
            <person name="Wincker P."/>
            <person name="Jaillon O."/>
            <person name="Roest Crollius H."/>
            <person name="Guiguen Y."/>
        </authorList>
    </citation>
    <scope>NUCLEOTIDE SEQUENCE [LARGE SCALE GENOMIC DNA]</scope>
</reference>
<comment type="subunit">
    <text evidence="1">Subunit of the heterotrimeric GatCAB amidotransferase (AdT) complex, composed of A (QRSL1), B (GATB) and C (GATC) subunits.</text>
</comment>
<proteinExistence type="inferred from homology"/>
<dbReference type="CTD" id="283459"/>
<dbReference type="EMBL" id="FR904417">
    <property type="protein sequence ID" value="CDQ62772.1"/>
    <property type="molecule type" value="Genomic_DNA"/>
</dbReference>
<dbReference type="GO" id="GO:0030956">
    <property type="term" value="C:glutamyl-tRNA(Gln) amidotransferase complex"/>
    <property type="evidence" value="ECO:0007669"/>
    <property type="project" value="UniProtKB-UniRule"/>
</dbReference>
<dbReference type="RefSeq" id="XP_021461831.1">
    <property type="nucleotide sequence ID" value="XM_021606156.2"/>
</dbReference>
<gene>
    <name evidence="1" type="primary">GATC</name>
    <name evidence="2" type="ORF">GSONMT00067817001</name>
</gene>